<dbReference type="OrthoDB" id="9787127at2"/>
<reference evidence="2 3" key="1">
    <citation type="submission" date="2019-07" db="EMBL/GenBank/DDBJ databases">
        <title>Whole genome shotgun sequence of Cellulomonas terrae NBRC 100819.</title>
        <authorList>
            <person name="Hosoyama A."/>
            <person name="Uohara A."/>
            <person name="Ohji S."/>
            <person name="Ichikawa N."/>
        </authorList>
    </citation>
    <scope>NUCLEOTIDE SEQUENCE [LARGE SCALE GENOMIC DNA]</scope>
    <source>
        <strain evidence="2 3">NBRC 100819</strain>
    </source>
</reference>
<name>A0A511JPW2_9CELL</name>
<evidence type="ECO:0000259" key="1">
    <source>
        <dbReference type="Pfam" id="PF03235"/>
    </source>
</evidence>
<dbReference type="AlphaFoldDB" id="A0A511JPW2"/>
<dbReference type="PANTHER" id="PTHR39639:SF1">
    <property type="entry name" value="DUF262 DOMAIN-CONTAINING PROTEIN"/>
    <property type="match status" value="1"/>
</dbReference>
<dbReference type="Pfam" id="PF03235">
    <property type="entry name" value="GmrSD_N"/>
    <property type="match status" value="1"/>
</dbReference>
<dbReference type="InterPro" id="IPR004919">
    <property type="entry name" value="GmrSD_N"/>
</dbReference>
<accession>A0A511JPW2</accession>
<keyword evidence="3" id="KW-1185">Reference proteome</keyword>
<gene>
    <name evidence="2" type="ORF">CTE05_36170</name>
</gene>
<protein>
    <recommendedName>
        <fullName evidence="1">GmrSD restriction endonucleases N-terminal domain-containing protein</fullName>
    </recommendedName>
</protein>
<dbReference type="Proteomes" id="UP000321049">
    <property type="component" value="Unassembled WGS sequence"/>
</dbReference>
<comment type="caution">
    <text evidence="2">The sequence shown here is derived from an EMBL/GenBank/DDBJ whole genome shotgun (WGS) entry which is preliminary data.</text>
</comment>
<organism evidence="2 3">
    <name type="scientific">Cellulomonas terrae</name>
    <dbReference type="NCBI Taxonomy" id="311234"/>
    <lineage>
        <taxon>Bacteria</taxon>
        <taxon>Bacillati</taxon>
        <taxon>Actinomycetota</taxon>
        <taxon>Actinomycetes</taxon>
        <taxon>Micrococcales</taxon>
        <taxon>Cellulomonadaceae</taxon>
        <taxon>Cellulomonas</taxon>
    </lineage>
</organism>
<dbReference type="PANTHER" id="PTHR39639">
    <property type="entry name" value="CHROMOSOME 16, WHOLE GENOME SHOTGUN SEQUENCE"/>
    <property type="match status" value="1"/>
</dbReference>
<proteinExistence type="predicted"/>
<feature type="domain" description="GmrSD restriction endonucleases N-terminal" evidence="1">
    <location>
        <begin position="304"/>
        <end position="511"/>
    </location>
</feature>
<evidence type="ECO:0000313" key="2">
    <source>
        <dbReference type="EMBL" id="GEM00071.1"/>
    </source>
</evidence>
<evidence type="ECO:0000313" key="3">
    <source>
        <dbReference type="Proteomes" id="UP000321049"/>
    </source>
</evidence>
<sequence length="748" mass="82358">MRYESARSKAEAVARMYFLGNRGVEPLGPGSKEKKSALVALGRFVHLDLEPIPGKHECGRAIADTLGIPWDEECMSAGDTITLVGLNRLVDGAVRAHMESGSGPVRSLVRELASVNPAPRWDEREDDDVPADLSEVEQNIAEAIAELASEGATPLNVDISCLPPSNGTAVSLDDGSWRTPLAAVQGWLFLPASIDETDGPSFDHSLGQLLGIEGTAETPAVELFERLQQRLERAVSHRQTFLDAIETDAEGSATLESASVAWEAAWGEADESEEAETSGPISAKATTWPIAQFRQYAMDGEMDLSPSYQRADVWPTADAQLLIESVLRGIPLPSVILLQRNTSDGDRYEIVDGKQRLTSLLRFTAAHPRALATVRARAAAWGEDPDEMVNLFTTDYPRFKKTWRKHEATTLSARHEKELYFPFALRSTNAPALSGDLEQLRGRYYSDMRSLAIQVGNAKKKIRALFEEVSDYQIPVILYFEATSRQIHEVFSLYNKQGKHLNAEEIRNAAFHELDFMRALLATAGDTDGIERVAPFLGPVWDDVRSTGPALAASPYSMPDAGYKRTKALSWVAAALLMEDESASTRSTTAHVNNLLKRIETHGDDPLRNQHAVTQAMRLLDAAVDAHQSAPLQIWAPKFRGTQTRWQELQLVASLVALAAASTKLGDGLADRIDECADELRSASDRWVRPRKSQSREQWQFIGGVVREFLDVLGVDAVAADEELRSRFGTSGLQSLVSLPRLLEWPDL</sequence>
<dbReference type="EMBL" id="BJWH01000026">
    <property type="protein sequence ID" value="GEM00071.1"/>
    <property type="molecule type" value="Genomic_DNA"/>
</dbReference>
<dbReference type="RefSeq" id="WP_146847675.1">
    <property type="nucleotide sequence ID" value="NZ_BJWH01000026.1"/>
</dbReference>